<evidence type="ECO:0000256" key="13">
    <source>
        <dbReference type="SAM" id="MobiDB-lite"/>
    </source>
</evidence>
<dbReference type="PROSITE" id="PS52016">
    <property type="entry name" value="TONB_DEPENDENT_REC_3"/>
    <property type="match status" value="1"/>
</dbReference>
<dbReference type="PANTHER" id="PTHR32552">
    <property type="entry name" value="FERRICHROME IRON RECEPTOR-RELATED"/>
    <property type="match status" value="1"/>
</dbReference>
<dbReference type="Proteomes" id="UP001165342">
    <property type="component" value="Unassembled WGS sequence"/>
</dbReference>
<accession>A0ABT0S1G1</accession>
<dbReference type="InterPro" id="IPR000531">
    <property type="entry name" value="Beta-barrel_TonB"/>
</dbReference>
<comment type="similarity">
    <text evidence="11 12">Belongs to the TonB-dependent receptor family.</text>
</comment>
<protein>
    <submittedName>
        <fullName evidence="16">TonB-dependent receptor</fullName>
    </submittedName>
</protein>
<evidence type="ECO:0000256" key="11">
    <source>
        <dbReference type="PROSITE-ProRule" id="PRU01360"/>
    </source>
</evidence>
<comment type="subcellular location">
    <subcellularLocation>
        <location evidence="1 11">Cell outer membrane</location>
        <topology evidence="1 11">Multi-pass membrane protein</topology>
    </subcellularLocation>
</comment>
<evidence type="ECO:0000313" key="17">
    <source>
        <dbReference type="Proteomes" id="UP001165342"/>
    </source>
</evidence>
<evidence type="ECO:0000256" key="8">
    <source>
        <dbReference type="ARBA" id="ARBA00023077"/>
    </source>
</evidence>
<dbReference type="EMBL" id="JAMGBE010000002">
    <property type="protein sequence ID" value="MCL6729698.1"/>
    <property type="molecule type" value="Genomic_DNA"/>
</dbReference>
<dbReference type="InterPro" id="IPR036942">
    <property type="entry name" value="Beta-barrel_TonB_sf"/>
</dbReference>
<keyword evidence="9 11" id="KW-0472">Membrane</keyword>
<keyword evidence="7" id="KW-0406">Ion transport</keyword>
<feature type="domain" description="TonB-dependent receptor-like beta-barrel" evidence="14">
    <location>
        <begin position="455"/>
        <end position="770"/>
    </location>
</feature>
<dbReference type="PANTHER" id="PTHR32552:SF81">
    <property type="entry name" value="TONB-DEPENDENT OUTER MEMBRANE RECEPTOR"/>
    <property type="match status" value="1"/>
</dbReference>
<sequence length="823" mass="89199">MAYGLCSVPAAAQDAAASATPAENAPAANLSAAEPEAPAQTEAPAAPADDTQIVITAQKRSENVQDVPISVAAFSGATLEKMNVVNIEGLAKVTPNLNVAKGAQTSYVRLAIRGIGAASNTTVEPSVAAFLDGAYVPRVGAVISSMLDMESVEVLRGPQGTLFGRNASVGAVSFHTARPKFGDNVSGDVTAEIGNGDRYKLTGVVNVPIGDKAAFRFAGSQQWFKGYWHNDFDDKQVGGTDDSILRGSFRADVGPVEWVFRADYAKIKGDAATNIDFDRSSVSEKQFAGITAFFGAPDTNLNDKHMNQFLTAHVNDEQWGLNSTLSWDVGGGSTVRLINAYRDWQNTQLDGDVVFMPSKLVSRTAPYDSKSQNHELQFISPTNQWLDGRFDLVAGLYYFHEKYEQGERLRLNSQFCKIVPNSALPSPPFPPGSTQKMLCNQLLAASGGTVEDAAVQDVHQTTDSYAAYAQANFHFTDQFFATLGGRYSKDQKEGSYDQQANVLLRTTVRAPESLTLPDIDDSRFTYRLGLNYEPNNDMLFFGTYSTGYKSAGYNSGAGFPSITQPGGAGTPVFPERRVFDRETTGDWELGAKTSWLDHKLTLNLTLYRMNIKGFQDRSFNGTSFTVRNAGNLRHQGFEFDGVAKPWRNVSLFASVAYLDSEFTDYPDASNWPGFGSIPGSPLTQDLKGKPATFAPKWSGRLGFDVNGDIGSGGYSWNFNSNLAFTSKFYGGLVNDANPQTIVDGYALLGARASLNGPGDRWTLSLFGNNLLDKQYEAGNLYQFLEGSGALAALFRNGEFNGSTAVRRLHADPRTVGASLTFRY</sequence>
<keyword evidence="8 12" id="KW-0798">TonB box</keyword>
<dbReference type="Gene3D" id="2.40.170.20">
    <property type="entry name" value="TonB-dependent receptor, beta-barrel domain"/>
    <property type="match status" value="1"/>
</dbReference>
<name>A0ABT0S1G1_9SPHN</name>
<keyword evidence="2 11" id="KW-0813">Transport</keyword>
<keyword evidence="5 11" id="KW-0812">Transmembrane</keyword>
<evidence type="ECO:0000256" key="12">
    <source>
        <dbReference type="RuleBase" id="RU003357"/>
    </source>
</evidence>
<keyword evidence="4" id="KW-0410">Iron transport</keyword>
<keyword evidence="3 11" id="KW-1134">Transmembrane beta strand</keyword>
<evidence type="ECO:0000256" key="9">
    <source>
        <dbReference type="ARBA" id="ARBA00023136"/>
    </source>
</evidence>
<proteinExistence type="inferred from homology"/>
<keyword evidence="6" id="KW-0408">Iron</keyword>
<feature type="domain" description="TonB-dependent receptor plug" evidence="15">
    <location>
        <begin position="64"/>
        <end position="170"/>
    </location>
</feature>
<dbReference type="SUPFAM" id="SSF56935">
    <property type="entry name" value="Porins"/>
    <property type="match status" value="1"/>
</dbReference>
<dbReference type="InterPro" id="IPR012910">
    <property type="entry name" value="Plug_dom"/>
</dbReference>
<evidence type="ECO:0000256" key="7">
    <source>
        <dbReference type="ARBA" id="ARBA00023065"/>
    </source>
</evidence>
<gene>
    <name evidence="16" type="ORF">LZ538_06455</name>
</gene>
<evidence type="ECO:0000256" key="2">
    <source>
        <dbReference type="ARBA" id="ARBA00022448"/>
    </source>
</evidence>
<keyword evidence="10 11" id="KW-0998">Cell outer membrane</keyword>
<reference evidence="16" key="1">
    <citation type="submission" date="2022-05" db="EMBL/GenBank/DDBJ databases">
        <authorList>
            <person name="Jo J.-H."/>
            <person name="Im W.-T."/>
        </authorList>
    </citation>
    <scope>NUCLEOTIDE SEQUENCE</scope>
    <source>
        <strain evidence="16">SE220</strain>
    </source>
</reference>
<evidence type="ECO:0000256" key="4">
    <source>
        <dbReference type="ARBA" id="ARBA00022496"/>
    </source>
</evidence>
<keyword evidence="16" id="KW-0675">Receptor</keyword>
<dbReference type="Pfam" id="PF00593">
    <property type="entry name" value="TonB_dep_Rec_b-barrel"/>
    <property type="match status" value="1"/>
</dbReference>
<evidence type="ECO:0000256" key="6">
    <source>
        <dbReference type="ARBA" id="ARBA00023004"/>
    </source>
</evidence>
<evidence type="ECO:0000256" key="3">
    <source>
        <dbReference type="ARBA" id="ARBA00022452"/>
    </source>
</evidence>
<evidence type="ECO:0000256" key="1">
    <source>
        <dbReference type="ARBA" id="ARBA00004571"/>
    </source>
</evidence>
<dbReference type="Pfam" id="PF07715">
    <property type="entry name" value="Plug"/>
    <property type="match status" value="1"/>
</dbReference>
<evidence type="ECO:0000256" key="5">
    <source>
        <dbReference type="ARBA" id="ARBA00022692"/>
    </source>
</evidence>
<evidence type="ECO:0000313" key="16">
    <source>
        <dbReference type="EMBL" id="MCL6729698.1"/>
    </source>
</evidence>
<organism evidence="16 17">
    <name type="scientific">Sphingomonas hankyongi</name>
    <dbReference type="NCBI Taxonomy" id="2908209"/>
    <lineage>
        <taxon>Bacteria</taxon>
        <taxon>Pseudomonadati</taxon>
        <taxon>Pseudomonadota</taxon>
        <taxon>Alphaproteobacteria</taxon>
        <taxon>Sphingomonadales</taxon>
        <taxon>Sphingomonadaceae</taxon>
        <taxon>Sphingomonas</taxon>
    </lineage>
</organism>
<evidence type="ECO:0000259" key="15">
    <source>
        <dbReference type="Pfam" id="PF07715"/>
    </source>
</evidence>
<comment type="caution">
    <text evidence="16">The sequence shown here is derived from an EMBL/GenBank/DDBJ whole genome shotgun (WGS) entry which is preliminary data.</text>
</comment>
<dbReference type="InterPro" id="IPR039426">
    <property type="entry name" value="TonB-dep_rcpt-like"/>
</dbReference>
<evidence type="ECO:0000259" key="14">
    <source>
        <dbReference type="Pfam" id="PF00593"/>
    </source>
</evidence>
<keyword evidence="17" id="KW-1185">Reference proteome</keyword>
<dbReference type="RefSeq" id="WP_249831178.1">
    <property type="nucleotide sequence ID" value="NZ_JAMGBE010000002.1"/>
</dbReference>
<feature type="region of interest" description="Disordered" evidence="13">
    <location>
        <begin position="28"/>
        <end position="48"/>
    </location>
</feature>
<evidence type="ECO:0000256" key="10">
    <source>
        <dbReference type="ARBA" id="ARBA00023237"/>
    </source>
</evidence>